<feature type="domain" description="Mechanosensitive ion channel MscS" evidence="8">
    <location>
        <begin position="109"/>
        <end position="170"/>
    </location>
</feature>
<proteinExistence type="inferred from homology"/>
<dbReference type="GO" id="GO:0005886">
    <property type="term" value="C:plasma membrane"/>
    <property type="evidence" value="ECO:0007669"/>
    <property type="project" value="UniProtKB-SubCell"/>
</dbReference>
<dbReference type="PANTHER" id="PTHR30221">
    <property type="entry name" value="SMALL-CONDUCTANCE MECHANOSENSITIVE CHANNEL"/>
    <property type="match status" value="1"/>
</dbReference>
<keyword evidence="6 7" id="KW-0472">Membrane</keyword>
<comment type="caution">
    <text evidence="7">Lacks conserved residue(s) required for the propagation of feature annotation.</text>
</comment>
<evidence type="ECO:0000256" key="5">
    <source>
        <dbReference type="ARBA" id="ARBA00022989"/>
    </source>
</evidence>
<organism evidence="10 11">
    <name type="scientific">Halioxenophilus aromaticivorans</name>
    <dbReference type="NCBI Taxonomy" id="1306992"/>
    <lineage>
        <taxon>Bacteria</taxon>
        <taxon>Pseudomonadati</taxon>
        <taxon>Pseudomonadota</taxon>
        <taxon>Gammaproteobacteria</taxon>
        <taxon>Alteromonadales</taxon>
        <taxon>Alteromonadaceae</taxon>
        <taxon>Halioxenophilus</taxon>
    </lineage>
</organism>
<comment type="subunit">
    <text evidence="7">Homoheptamer.</text>
</comment>
<keyword evidence="7" id="KW-0407">Ion channel</keyword>
<evidence type="ECO:0000256" key="7">
    <source>
        <dbReference type="RuleBase" id="RU369025"/>
    </source>
</evidence>
<evidence type="ECO:0000256" key="1">
    <source>
        <dbReference type="ARBA" id="ARBA00004651"/>
    </source>
</evidence>
<dbReference type="GO" id="GO:0008381">
    <property type="term" value="F:mechanosensitive monoatomic ion channel activity"/>
    <property type="evidence" value="ECO:0007669"/>
    <property type="project" value="InterPro"/>
</dbReference>
<gene>
    <name evidence="10" type="ORF">GCM10025791_18820</name>
</gene>
<comment type="similarity">
    <text evidence="2 7">Belongs to the MscS (TC 1.A.23) family.</text>
</comment>
<dbReference type="InterPro" id="IPR045275">
    <property type="entry name" value="MscS_archaea/bacteria_type"/>
</dbReference>
<dbReference type="InterPro" id="IPR010920">
    <property type="entry name" value="LSM_dom_sf"/>
</dbReference>
<dbReference type="InterPro" id="IPR023408">
    <property type="entry name" value="MscS_beta-dom_sf"/>
</dbReference>
<dbReference type="SUPFAM" id="SSF82689">
    <property type="entry name" value="Mechanosensitive channel protein MscS (YggB), C-terminal domain"/>
    <property type="match status" value="1"/>
</dbReference>
<dbReference type="Gene3D" id="1.10.287.1260">
    <property type="match status" value="1"/>
</dbReference>
<comment type="function">
    <text evidence="7">Mechanosensitive channel that participates in the regulation of osmotic pressure changes within the cell, opening in response to stretch forces in the membrane lipid bilayer, without the need for other proteins. Contributes to normal resistance to hypoosmotic shock. Forms an ion channel of 1.0 nanosiemens conductance with a slight preference for anions.</text>
</comment>
<keyword evidence="7" id="KW-0406">Ion transport</keyword>
<dbReference type="Gene3D" id="3.30.70.100">
    <property type="match status" value="1"/>
</dbReference>
<evidence type="ECO:0000256" key="6">
    <source>
        <dbReference type="ARBA" id="ARBA00023136"/>
    </source>
</evidence>
<evidence type="ECO:0000313" key="10">
    <source>
        <dbReference type="EMBL" id="GAA4940708.1"/>
    </source>
</evidence>
<dbReference type="InterPro" id="IPR049278">
    <property type="entry name" value="MS_channel_C"/>
</dbReference>
<dbReference type="SUPFAM" id="SSF82861">
    <property type="entry name" value="Mechanosensitive channel protein MscS (YggB), transmembrane region"/>
    <property type="match status" value="1"/>
</dbReference>
<keyword evidence="7" id="KW-0813">Transport</keyword>
<comment type="subcellular location">
    <subcellularLocation>
        <location evidence="7">Cell inner membrane</location>
        <topology evidence="7">Multi-pass membrane protein</topology>
    </subcellularLocation>
    <subcellularLocation>
        <location evidence="1">Cell membrane</location>
        <topology evidence="1">Multi-pass membrane protein</topology>
    </subcellularLocation>
</comment>
<dbReference type="Pfam" id="PF21082">
    <property type="entry name" value="MS_channel_3rd"/>
    <property type="match status" value="1"/>
</dbReference>
<comment type="caution">
    <text evidence="10">The sequence shown here is derived from an EMBL/GenBank/DDBJ whole genome shotgun (WGS) entry which is preliminary data.</text>
</comment>
<keyword evidence="4 7" id="KW-0812">Transmembrane</keyword>
<feature type="transmembrane region" description="Helical" evidence="7">
    <location>
        <begin position="62"/>
        <end position="84"/>
    </location>
</feature>
<dbReference type="Proteomes" id="UP001409585">
    <property type="component" value="Unassembled WGS sequence"/>
</dbReference>
<evidence type="ECO:0000256" key="3">
    <source>
        <dbReference type="ARBA" id="ARBA00022475"/>
    </source>
</evidence>
<dbReference type="AlphaFoldDB" id="A0AAV3U153"/>
<evidence type="ECO:0000256" key="4">
    <source>
        <dbReference type="ARBA" id="ARBA00022692"/>
    </source>
</evidence>
<sequence>MEIQTLLEDKFTSMWLGLVKSLPLMAIGFTVLILTVLLVAIITRVVKRALKPTRLRPSLQDLIVTLVRVGLWIVGILVATTVVFPSLTPAKLLTALGLGSVAVGLAFKDIFENFFAGVLIMLRRPMSLGDFIECDSISGKVEHISLRETYIRQTDDQLVLVPNSYLFKNPLNVVTDKSLRRYHIVVGVAYDEDVSQARSVIKKSLSGLSTINEQKGIEVYANEFNSSSVDFIVRWWAAPRPIEELQTKDEVVTAVKAALDKAGIEIPFPYRTLTFKEPLAINGLQSDPDQAKAEAQ</sequence>
<accession>A0AAV3U153</accession>
<dbReference type="RefSeq" id="WP_345420672.1">
    <property type="nucleotide sequence ID" value="NZ_AP031496.1"/>
</dbReference>
<dbReference type="InterPro" id="IPR011066">
    <property type="entry name" value="MscS_channel_C_sf"/>
</dbReference>
<dbReference type="InterPro" id="IPR011014">
    <property type="entry name" value="MscS_channel_TM-2"/>
</dbReference>
<feature type="domain" description="Mechanosensitive ion channel MscS C-terminal" evidence="9">
    <location>
        <begin position="184"/>
        <end position="266"/>
    </location>
</feature>
<reference evidence="11" key="1">
    <citation type="journal article" date="2019" name="Int. J. Syst. Evol. Microbiol.">
        <title>The Global Catalogue of Microorganisms (GCM) 10K type strain sequencing project: providing services to taxonomists for standard genome sequencing and annotation.</title>
        <authorList>
            <consortium name="The Broad Institute Genomics Platform"/>
            <consortium name="The Broad Institute Genome Sequencing Center for Infectious Disease"/>
            <person name="Wu L."/>
            <person name="Ma J."/>
        </authorList>
    </citation>
    <scope>NUCLEOTIDE SEQUENCE [LARGE SCALE GENOMIC DNA]</scope>
    <source>
        <strain evidence="11">JCM 19134</strain>
    </source>
</reference>
<dbReference type="EMBL" id="BAABLX010000011">
    <property type="protein sequence ID" value="GAA4940708.1"/>
    <property type="molecule type" value="Genomic_DNA"/>
</dbReference>
<keyword evidence="7" id="KW-0997">Cell inner membrane</keyword>
<dbReference type="Gene3D" id="2.30.30.60">
    <property type="match status" value="1"/>
</dbReference>
<evidence type="ECO:0000259" key="8">
    <source>
        <dbReference type="Pfam" id="PF00924"/>
    </source>
</evidence>
<evidence type="ECO:0000256" key="2">
    <source>
        <dbReference type="ARBA" id="ARBA00008017"/>
    </source>
</evidence>
<protein>
    <recommendedName>
        <fullName evidence="7">Small-conductance mechanosensitive channel</fullName>
    </recommendedName>
</protein>
<evidence type="ECO:0000259" key="9">
    <source>
        <dbReference type="Pfam" id="PF21082"/>
    </source>
</evidence>
<dbReference type="PANTHER" id="PTHR30221:SF1">
    <property type="entry name" value="SMALL-CONDUCTANCE MECHANOSENSITIVE CHANNEL"/>
    <property type="match status" value="1"/>
</dbReference>
<keyword evidence="3" id="KW-1003">Cell membrane</keyword>
<name>A0AAV3U153_9ALTE</name>
<dbReference type="SUPFAM" id="SSF50182">
    <property type="entry name" value="Sm-like ribonucleoproteins"/>
    <property type="match status" value="1"/>
</dbReference>
<dbReference type="InterPro" id="IPR006685">
    <property type="entry name" value="MscS_channel_2nd"/>
</dbReference>
<dbReference type="Pfam" id="PF00924">
    <property type="entry name" value="MS_channel_2nd"/>
    <property type="match status" value="1"/>
</dbReference>
<keyword evidence="11" id="KW-1185">Reference proteome</keyword>
<keyword evidence="5 7" id="KW-1133">Transmembrane helix</keyword>
<evidence type="ECO:0000313" key="11">
    <source>
        <dbReference type="Proteomes" id="UP001409585"/>
    </source>
</evidence>
<feature type="transmembrane region" description="Helical" evidence="7">
    <location>
        <begin position="22"/>
        <end position="42"/>
    </location>
</feature>